<organism evidence="2 3">
    <name type="scientific">Pythium oligandrum</name>
    <name type="common">Mycoparasitic fungus</name>
    <dbReference type="NCBI Taxonomy" id="41045"/>
    <lineage>
        <taxon>Eukaryota</taxon>
        <taxon>Sar</taxon>
        <taxon>Stramenopiles</taxon>
        <taxon>Oomycota</taxon>
        <taxon>Peronosporomycetes</taxon>
        <taxon>Pythiales</taxon>
        <taxon>Pythiaceae</taxon>
        <taxon>Pythium</taxon>
    </lineage>
</organism>
<dbReference type="Proteomes" id="UP000794436">
    <property type="component" value="Unassembled WGS sequence"/>
</dbReference>
<feature type="compositionally biased region" description="Low complexity" evidence="1">
    <location>
        <begin position="178"/>
        <end position="191"/>
    </location>
</feature>
<feature type="compositionally biased region" description="Basic and acidic residues" evidence="1">
    <location>
        <begin position="162"/>
        <end position="177"/>
    </location>
</feature>
<evidence type="ECO:0000313" key="2">
    <source>
        <dbReference type="EMBL" id="TMW57714.1"/>
    </source>
</evidence>
<feature type="compositionally biased region" description="Polar residues" evidence="1">
    <location>
        <begin position="64"/>
        <end position="74"/>
    </location>
</feature>
<gene>
    <name evidence="2" type="ORF">Poli38472_014317</name>
</gene>
<feature type="compositionally biased region" description="Low complexity" evidence="1">
    <location>
        <begin position="29"/>
        <end position="43"/>
    </location>
</feature>
<keyword evidence="3" id="KW-1185">Reference proteome</keyword>
<protein>
    <submittedName>
        <fullName evidence="2">Uncharacterized protein</fullName>
    </submittedName>
</protein>
<dbReference type="EMBL" id="SPLM01000114">
    <property type="protein sequence ID" value="TMW57714.1"/>
    <property type="molecule type" value="Genomic_DNA"/>
</dbReference>
<feature type="region of interest" description="Disordered" evidence="1">
    <location>
        <begin position="18"/>
        <end position="117"/>
    </location>
</feature>
<feature type="compositionally biased region" description="Polar residues" evidence="1">
    <location>
        <begin position="152"/>
        <end position="161"/>
    </location>
</feature>
<dbReference type="OrthoDB" id="167909at2759"/>
<feature type="compositionally biased region" description="Basic and acidic residues" evidence="1">
    <location>
        <begin position="135"/>
        <end position="146"/>
    </location>
</feature>
<feature type="region of interest" description="Disordered" evidence="1">
    <location>
        <begin position="132"/>
        <end position="192"/>
    </location>
</feature>
<evidence type="ECO:0000313" key="3">
    <source>
        <dbReference type="Proteomes" id="UP000794436"/>
    </source>
</evidence>
<name>A0A8K1C6W6_PYTOL</name>
<accession>A0A8K1C6W6</accession>
<dbReference type="AlphaFoldDB" id="A0A8K1C6W6"/>
<evidence type="ECO:0000256" key="1">
    <source>
        <dbReference type="SAM" id="MobiDB-lite"/>
    </source>
</evidence>
<comment type="caution">
    <text evidence="2">The sequence shown here is derived from an EMBL/GenBank/DDBJ whole genome shotgun (WGS) entry which is preliminary data.</text>
</comment>
<feature type="compositionally biased region" description="Basic residues" evidence="1">
    <location>
        <begin position="52"/>
        <end position="62"/>
    </location>
</feature>
<reference evidence="2" key="1">
    <citation type="submission" date="2019-03" db="EMBL/GenBank/DDBJ databases">
        <title>Long read genome sequence of the mycoparasitic Pythium oligandrum ATCC 38472 isolated from sugarbeet rhizosphere.</title>
        <authorList>
            <person name="Gaulin E."/>
        </authorList>
    </citation>
    <scope>NUCLEOTIDE SEQUENCE</scope>
    <source>
        <strain evidence="2">ATCC 38472_TT</strain>
    </source>
</reference>
<proteinExistence type="predicted"/>
<sequence>MGDDHLLNMDPSLMTERQQLAFLLRKTAQEQSGAESMSQSSSSSEDEGPSRKAAKTTKKRIPRSTATMAKSSPRNARKTPVHDEASANAARTTHGVVIYSGRGRPPKNSIKLAPGQSAADYEKIVAKSPTNRLLTDAEARQGDLKPTKKLQVKTSTSPRTTSLKEELEHRFDFKSDKPVSSSEKTSPSSTSDVAHMDVFEDHAGQPDFWSLHCALCCQSTSPFAASSEALFLCTSCDKKYPTQRALGRV</sequence>